<dbReference type="SUPFAM" id="SSF46785">
    <property type="entry name" value="Winged helix' DNA-binding domain"/>
    <property type="match status" value="1"/>
</dbReference>
<dbReference type="PRINTS" id="PR00778">
    <property type="entry name" value="HTHARSR"/>
</dbReference>
<dbReference type="GO" id="GO:0003700">
    <property type="term" value="F:DNA-binding transcription factor activity"/>
    <property type="evidence" value="ECO:0007669"/>
    <property type="project" value="InterPro"/>
</dbReference>
<keyword evidence="3" id="KW-0804">Transcription</keyword>
<keyword evidence="6" id="KW-1185">Reference proteome</keyword>
<dbReference type="STRING" id="563176.SAMN04488090_0868"/>
<proteinExistence type="predicted"/>
<accession>A0A1G9K3M5</accession>
<dbReference type="OrthoDB" id="9800049at2"/>
<dbReference type="AlphaFoldDB" id="A0A1G9K3M5"/>
<organism evidence="5 6">
    <name type="scientific">Siphonobacter aquaeclarae</name>
    <dbReference type="NCBI Taxonomy" id="563176"/>
    <lineage>
        <taxon>Bacteria</taxon>
        <taxon>Pseudomonadati</taxon>
        <taxon>Bacteroidota</taxon>
        <taxon>Cytophagia</taxon>
        <taxon>Cytophagales</taxon>
        <taxon>Cytophagaceae</taxon>
        <taxon>Siphonobacter</taxon>
    </lineage>
</organism>
<dbReference type="InterPro" id="IPR011991">
    <property type="entry name" value="ArsR-like_HTH"/>
</dbReference>
<dbReference type="PANTHER" id="PTHR43132:SF2">
    <property type="entry name" value="ARSENICAL RESISTANCE OPERON REPRESSOR ARSR-RELATED"/>
    <property type="match status" value="1"/>
</dbReference>
<dbReference type="PROSITE" id="PS50987">
    <property type="entry name" value="HTH_ARSR_2"/>
    <property type="match status" value="1"/>
</dbReference>
<dbReference type="CDD" id="cd00090">
    <property type="entry name" value="HTH_ARSR"/>
    <property type="match status" value="1"/>
</dbReference>
<dbReference type="NCBIfam" id="NF033788">
    <property type="entry name" value="HTH_metalloreg"/>
    <property type="match status" value="1"/>
</dbReference>
<gene>
    <name evidence="5" type="ORF">SAMN04488090_0868</name>
</gene>
<reference evidence="5 6" key="1">
    <citation type="submission" date="2016-10" db="EMBL/GenBank/DDBJ databases">
        <authorList>
            <person name="de Groot N.N."/>
        </authorList>
    </citation>
    <scope>NUCLEOTIDE SEQUENCE [LARGE SCALE GENOMIC DNA]</scope>
    <source>
        <strain evidence="5 6">DSM 21668</strain>
    </source>
</reference>
<keyword evidence="2" id="KW-0238">DNA-binding</keyword>
<dbReference type="InterPro" id="IPR036390">
    <property type="entry name" value="WH_DNA-bd_sf"/>
</dbReference>
<dbReference type="Pfam" id="PF01022">
    <property type="entry name" value="HTH_5"/>
    <property type="match status" value="1"/>
</dbReference>
<dbReference type="InterPro" id="IPR051011">
    <property type="entry name" value="Metal_resp_trans_reg"/>
</dbReference>
<name>A0A1G9K3M5_9BACT</name>
<evidence type="ECO:0000256" key="1">
    <source>
        <dbReference type="ARBA" id="ARBA00023015"/>
    </source>
</evidence>
<keyword evidence="1" id="KW-0805">Transcription regulation</keyword>
<dbReference type="Gene3D" id="1.10.10.10">
    <property type="entry name" value="Winged helix-like DNA-binding domain superfamily/Winged helix DNA-binding domain"/>
    <property type="match status" value="1"/>
</dbReference>
<protein>
    <submittedName>
        <fullName evidence="5">Transcriptional regulator, ArsR family</fullName>
    </submittedName>
</protein>
<evidence type="ECO:0000313" key="5">
    <source>
        <dbReference type="EMBL" id="SDL44407.1"/>
    </source>
</evidence>
<feature type="domain" description="HTH arsR-type" evidence="4">
    <location>
        <begin position="8"/>
        <end position="103"/>
    </location>
</feature>
<dbReference type="SMART" id="SM00418">
    <property type="entry name" value="HTH_ARSR"/>
    <property type="match status" value="1"/>
</dbReference>
<dbReference type="RefSeq" id="WP_093198276.1">
    <property type="nucleotide sequence ID" value="NZ_FNGS01000002.1"/>
</dbReference>
<dbReference type="PANTHER" id="PTHR43132">
    <property type="entry name" value="ARSENICAL RESISTANCE OPERON REPRESSOR ARSR-RELATED"/>
    <property type="match status" value="1"/>
</dbReference>
<dbReference type="InterPro" id="IPR036388">
    <property type="entry name" value="WH-like_DNA-bd_sf"/>
</dbReference>
<evidence type="ECO:0000256" key="3">
    <source>
        <dbReference type="ARBA" id="ARBA00023163"/>
    </source>
</evidence>
<dbReference type="EMBL" id="FNGS01000002">
    <property type="protein sequence ID" value="SDL44407.1"/>
    <property type="molecule type" value="Genomic_DNA"/>
</dbReference>
<evidence type="ECO:0000259" key="4">
    <source>
        <dbReference type="PROSITE" id="PS50987"/>
    </source>
</evidence>
<dbReference type="GO" id="GO:0003677">
    <property type="term" value="F:DNA binding"/>
    <property type="evidence" value="ECO:0007669"/>
    <property type="project" value="UniProtKB-KW"/>
</dbReference>
<evidence type="ECO:0000313" key="6">
    <source>
        <dbReference type="Proteomes" id="UP000198901"/>
    </source>
</evidence>
<dbReference type="InterPro" id="IPR001845">
    <property type="entry name" value="HTH_ArsR_DNA-bd_dom"/>
</dbReference>
<dbReference type="Proteomes" id="UP000198901">
    <property type="component" value="Unassembled WGS sequence"/>
</dbReference>
<sequence>MGVTKTAIFTDEQNRLAIQLKALAHPARIAILQQIISANACICGDLVDELGLAQATISQHLKELKNAGIIQGTIEGVTVCYCIEPTAWKLLQDNLAAFFGSYHLPDGCC</sequence>
<evidence type="ECO:0000256" key="2">
    <source>
        <dbReference type="ARBA" id="ARBA00023125"/>
    </source>
</evidence>